<evidence type="ECO:0000313" key="2">
    <source>
        <dbReference type="EMBL" id="MDQ4214763.1"/>
    </source>
</evidence>
<feature type="compositionally biased region" description="Basic and acidic residues" evidence="1">
    <location>
        <begin position="48"/>
        <end position="62"/>
    </location>
</feature>
<accession>A0ABU0XI13</accession>
<sequence length="69" mass="7930">MTNARSGRRRYRKSPGRRVWVFSELNHDLRPEQIARIITNAGLEQARLEAEARVSDGSRHEPDEEGNDA</sequence>
<keyword evidence="3" id="KW-1185">Reference proteome</keyword>
<evidence type="ECO:0000313" key="3">
    <source>
        <dbReference type="Proteomes" id="UP001230289"/>
    </source>
</evidence>
<proteinExistence type="predicted"/>
<gene>
    <name evidence="2" type="ORF">RBR11_12640</name>
</gene>
<reference evidence="2 3" key="1">
    <citation type="submission" date="2023-08" db="EMBL/GenBank/DDBJ databases">
        <title>Microbacterium sp. nov., isolated from a waste landfill.</title>
        <authorList>
            <person name="Wen W."/>
        </authorList>
    </citation>
    <scope>NUCLEOTIDE SEQUENCE [LARGE SCALE GENOMIC DNA]</scope>
    <source>
        <strain evidence="2 3">ASV81</strain>
    </source>
</reference>
<evidence type="ECO:0000256" key="1">
    <source>
        <dbReference type="SAM" id="MobiDB-lite"/>
    </source>
</evidence>
<protein>
    <submittedName>
        <fullName evidence="2">Uncharacterized protein</fullName>
    </submittedName>
</protein>
<organism evidence="2 3">
    <name type="scientific">Microbacterium capsulatum</name>
    <dbReference type="NCBI Taxonomy" id="3041921"/>
    <lineage>
        <taxon>Bacteria</taxon>
        <taxon>Bacillati</taxon>
        <taxon>Actinomycetota</taxon>
        <taxon>Actinomycetes</taxon>
        <taxon>Micrococcales</taxon>
        <taxon>Microbacteriaceae</taxon>
        <taxon>Microbacterium</taxon>
    </lineage>
</organism>
<dbReference type="EMBL" id="JAVFCB010000007">
    <property type="protein sequence ID" value="MDQ4214763.1"/>
    <property type="molecule type" value="Genomic_DNA"/>
</dbReference>
<feature type="region of interest" description="Disordered" evidence="1">
    <location>
        <begin position="48"/>
        <end position="69"/>
    </location>
</feature>
<name>A0ABU0XI13_9MICO</name>
<dbReference type="Proteomes" id="UP001230289">
    <property type="component" value="Unassembled WGS sequence"/>
</dbReference>
<comment type="caution">
    <text evidence="2">The sequence shown here is derived from an EMBL/GenBank/DDBJ whole genome shotgun (WGS) entry which is preliminary data.</text>
</comment>
<dbReference type="RefSeq" id="WP_308489708.1">
    <property type="nucleotide sequence ID" value="NZ_JAVFCB010000007.1"/>
</dbReference>